<accession>A0A4Y2IA77</accession>
<dbReference type="PANTHER" id="PTHR46409">
    <property type="entry name" value="HTH PSQ-TYPE DOMAIN-CONTAINING PROTEIN"/>
    <property type="match status" value="1"/>
</dbReference>
<dbReference type="AlphaFoldDB" id="A0A4Y2IA77"/>
<reference evidence="1 2" key="1">
    <citation type="journal article" date="2019" name="Sci. Rep.">
        <title>Orb-weaving spider Araneus ventricosus genome elucidates the spidroin gene catalogue.</title>
        <authorList>
            <person name="Kono N."/>
            <person name="Nakamura H."/>
            <person name="Ohtoshi R."/>
            <person name="Moran D.A.P."/>
            <person name="Shinohara A."/>
            <person name="Yoshida Y."/>
            <person name="Fujiwara M."/>
            <person name="Mori M."/>
            <person name="Tomita M."/>
            <person name="Arakawa K."/>
        </authorList>
    </citation>
    <scope>NUCLEOTIDE SEQUENCE [LARGE SCALE GENOMIC DNA]</scope>
</reference>
<gene>
    <name evidence="1" type="ORF">AVEN_151026_1</name>
</gene>
<dbReference type="EMBL" id="BGPR01002505">
    <property type="protein sequence ID" value="GBM74574.1"/>
    <property type="molecule type" value="Genomic_DNA"/>
</dbReference>
<keyword evidence="2" id="KW-1185">Reference proteome</keyword>
<name>A0A4Y2IA77_ARAVE</name>
<dbReference type="Proteomes" id="UP000499080">
    <property type="component" value="Unassembled WGS sequence"/>
</dbReference>
<comment type="caution">
    <text evidence="1">The sequence shown here is derived from an EMBL/GenBank/DDBJ whole genome shotgun (WGS) entry which is preliminary data.</text>
</comment>
<proteinExistence type="predicted"/>
<evidence type="ECO:0000313" key="2">
    <source>
        <dbReference type="Proteomes" id="UP000499080"/>
    </source>
</evidence>
<dbReference type="PANTHER" id="PTHR46409:SF1">
    <property type="entry name" value="HTH PSQ-TYPE DOMAIN-CONTAINING PROTEIN"/>
    <property type="match status" value="1"/>
</dbReference>
<sequence>MCGILFLDLGIYLKSISQGIICRNSFFAHPENILLCMLKDEIPHIRELAARRIIKSRESSSCVKSVSVFLPQKLNFEAADYTGMIDWSSITITSPPIIRNISTAVCSSIVHDKK</sequence>
<evidence type="ECO:0000313" key="1">
    <source>
        <dbReference type="EMBL" id="GBM74574.1"/>
    </source>
</evidence>
<protein>
    <submittedName>
        <fullName evidence="1">Uncharacterized protein</fullName>
    </submittedName>
</protein>
<organism evidence="1 2">
    <name type="scientific">Araneus ventricosus</name>
    <name type="common">Orbweaver spider</name>
    <name type="synonym">Epeira ventricosa</name>
    <dbReference type="NCBI Taxonomy" id="182803"/>
    <lineage>
        <taxon>Eukaryota</taxon>
        <taxon>Metazoa</taxon>
        <taxon>Ecdysozoa</taxon>
        <taxon>Arthropoda</taxon>
        <taxon>Chelicerata</taxon>
        <taxon>Arachnida</taxon>
        <taxon>Araneae</taxon>
        <taxon>Araneomorphae</taxon>
        <taxon>Entelegynae</taxon>
        <taxon>Araneoidea</taxon>
        <taxon>Araneidae</taxon>
        <taxon>Araneus</taxon>
    </lineage>
</organism>